<dbReference type="Gene3D" id="1.10.260.40">
    <property type="entry name" value="lambda repressor-like DNA-binding domains"/>
    <property type="match status" value="1"/>
</dbReference>
<sequence>MKTLKAISEKLVEERKRRNLSQKDMRLLIGMSQQQYQRVEAGQDIRLSTLLRILAGLELELEFKDANLVEVREPETVYNEYDSWDKYQKHLED</sequence>
<accession>A0ABN5AVD3</accession>
<name>A0ABN5AVD3_9GAMM</name>
<dbReference type="Pfam" id="PF01381">
    <property type="entry name" value="HTH_3"/>
    <property type="match status" value="1"/>
</dbReference>
<dbReference type="SMART" id="SM00530">
    <property type="entry name" value="HTH_XRE"/>
    <property type="match status" value="1"/>
</dbReference>
<evidence type="ECO:0000259" key="1">
    <source>
        <dbReference type="PROSITE" id="PS50943"/>
    </source>
</evidence>
<evidence type="ECO:0000313" key="2">
    <source>
        <dbReference type="EMBL" id="ASG66067.1"/>
    </source>
</evidence>
<dbReference type="EMBL" id="CP022133">
    <property type="protein sequence ID" value="ASG66067.1"/>
    <property type="molecule type" value="Genomic_DNA"/>
</dbReference>
<gene>
    <name evidence="2" type="ORF">CEW91_07855</name>
</gene>
<dbReference type="SUPFAM" id="SSF47413">
    <property type="entry name" value="lambda repressor-like DNA-binding domains"/>
    <property type="match status" value="1"/>
</dbReference>
<dbReference type="PROSITE" id="PS50943">
    <property type="entry name" value="HTH_CROC1"/>
    <property type="match status" value="1"/>
</dbReference>
<dbReference type="RefSeq" id="WP_088768455.1">
    <property type="nucleotide sequence ID" value="NZ_CP022133.1"/>
</dbReference>
<dbReference type="InterPro" id="IPR001387">
    <property type="entry name" value="Cro/C1-type_HTH"/>
</dbReference>
<proteinExistence type="predicted"/>
<feature type="domain" description="HTH cro/C1-type" evidence="1">
    <location>
        <begin position="11"/>
        <end position="64"/>
    </location>
</feature>
<dbReference type="CDD" id="cd00093">
    <property type="entry name" value="HTH_XRE"/>
    <property type="match status" value="1"/>
</dbReference>
<dbReference type="InterPro" id="IPR010982">
    <property type="entry name" value="Lambda_DNA-bd_dom_sf"/>
</dbReference>
<dbReference type="Proteomes" id="UP000197717">
    <property type="component" value="Chromosome"/>
</dbReference>
<reference evidence="2 3" key="1">
    <citation type="submission" date="2017-06" db="EMBL/GenBank/DDBJ databases">
        <title>Complete genome sequence of Idiomarina piscisalsi strain 10PY1A isolated from soil of Soudi Arabia.</title>
        <authorList>
            <person name="Kim M.-C."/>
            <person name="Jung B.K."/>
            <person name="Budiyanto F."/>
            <person name="Nzila A."/>
            <person name="Shin J.-H."/>
        </authorList>
    </citation>
    <scope>NUCLEOTIDE SEQUENCE [LARGE SCALE GENOMIC DNA]</scope>
    <source>
        <strain evidence="2 3">10PY1A</strain>
    </source>
</reference>
<organism evidence="2 3">
    <name type="scientific">Idiomarina piscisalsi</name>
    <dbReference type="NCBI Taxonomy" id="1096243"/>
    <lineage>
        <taxon>Bacteria</taxon>
        <taxon>Pseudomonadati</taxon>
        <taxon>Pseudomonadota</taxon>
        <taxon>Gammaproteobacteria</taxon>
        <taxon>Alteromonadales</taxon>
        <taxon>Idiomarinaceae</taxon>
        <taxon>Idiomarina</taxon>
    </lineage>
</organism>
<protein>
    <submittedName>
        <fullName evidence="2">Transcriptional regulator</fullName>
    </submittedName>
</protein>
<keyword evidence="3" id="KW-1185">Reference proteome</keyword>
<evidence type="ECO:0000313" key="3">
    <source>
        <dbReference type="Proteomes" id="UP000197717"/>
    </source>
</evidence>